<feature type="binding site" evidence="2">
    <location>
        <position position="9"/>
    </location>
    <ligand>
        <name>Zn(2+)</name>
        <dbReference type="ChEBI" id="CHEBI:29105"/>
    </ligand>
</feature>
<proteinExistence type="inferred from homology"/>
<dbReference type="GO" id="GO:0008270">
    <property type="term" value="F:zinc ion binding"/>
    <property type="evidence" value="ECO:0007669"/>
    <property type="project" value="UniProtKB-UniRule"/>
</dbReference>
<gene>
    <name evidence="2" type="primary">spt4</name>
    <name evidence="4" type="ordered locus">Mvol_0002</name>
</gene>
<dbReference type="FunCoup" id="D7DRA2">
    <property type="interactions" value="11"/>
</dbReference>
<dbReference type="OrthoDB" id="275101at2157"/>
<evidence type="ECO:0000256" key="2">
    <source>
        <dbReference type="HAMAP-Rule" id="MF_00949"/>
    </source>
</evidence>
<sequence length="63" mass="7034">MARKGLKACTKCNYITHDDFCPICQHETSENIRGLLIILDPVNSEVAKIAQKDIKGKYALSVK</sequence>
<dbReference type="InParanoid" id="D7DRA2"/>
<dbReference type="KEGG" id="mvo:Mvol_0002"/>
<dbReference type="PANTHER" id="PTHR40704">
    <property type="entry name" value="TRANSCRIPTION ELONGATION FACTOR SPT4"/>
    <property type="match status" value="1"/>
</dbReference>
<dbReference type="GO" id="GO:0000428">
    <property type="term" value="C:DNA-directed RNA polymerase complex"/>
    <property type="evidence" value="ECO:0007669"/>
    <property type="project" value="UniProtKB-KW"/>
</dbReference>
<dbReference type="eggNOG" id="arCOG04077">
    <property type="taxonomic scope" value="Archaea"/>
</dbReference>
<keyword evidence="4" id="KW-0240">DNA-directed RNA polymerase</keyword>
<evidence type="ECO:0000313" key="4">
    <source>
        <dbReference type="EMBL" id="ADI35662.1"/>
    </source>
</evidence>
<dbReference type="SMART" id="SM01389">
    <property type="entry name" value="Spt4"/>
    <property type="match status" value="1"/>
</dbReference>
<dbReference type="InterPro" id="IPR029040">
    <property type="entry name" value="RPABC4/Spt4"/>
</dbReference>
<evidence type="ECO:0000313" key="5">
    <source>
        <dbReference type="Proteomes" id="UP000007722"/>
    </source>
</evidence>
<dbReference type="InterPro" id="IPR007178">
    <property type="entry name" value="Spt4_arch"/>
</dbReference>
<dbReference type="HAMAP" id="MF_00949">
    <property type="entry name" value="Spt4_arch"/>
    <property type="match status" value="1"/>
</dbReference>
<dbReference type="EMBL" id="CP002057">
    <property type="protein sequence ID" value="ADI35662.1"/>
    <property type="molecule type" value="Genomic_DNA"/>
</dbReference>
<dbReference type="Gene3D" id="2.20.28.90">
    <property type="match status" value="1"/>
</dbReference>
<dbReference type="PANTHER" id="PTHR40704:SF1">
    <property type="entry name" value="TRANSCRIPTION ELONGATION FACTOR SPT4"/>
    <property type="match status" value="1"/>
</dbReference>
<feature type="domain" description="Spt4/RpoE2 zinc finger" evidence="3">
    <location>
        <begin position="6"/>
        <end position="63"/>
    </location>
</feature>
<dbReference type="HOGENOM" id="CLU_199467_0_0_2"/>
<keyword evidence="2" id="KW-0805">Transcription regulation</keyword>
<dbReference type="InterPro" id="IPR038589">
    <property type="entry name" value="Spt4_dom_sf"/>
</dbReference>
<evidence type="ECO:0000259" key="3">
    <source>
        <dbReference type="SMART" id="SM01389"/>
    </source>
</evidence>
<keyword evidence="5" id="KW-1185">Reference proteome</keyword>
<organism evidence="4 5">
    <name type="scientific">Methanococcus voltae (strain ATCC BAA-1334 / A3)</name>
    <dbReference type="NCBI Taxonomy" id="456320"/>
    <lineage>
        <taxon>Archaea</taxon>
        <taxon>Methanobacteriati</taxon>
        <taxon>Methanobacteriota</taxon>
        <taxon>Methanomada group</taxon>
        <taxon>Methanococci</taxon>
        <taxon>Methanococcales</taxon>
        <taxon>Methanococcaceae</taxon>
        <taxon>Methanococcus</taxon>
    </lineage>
</organism>
<comment type="subunit">
    <text evidence="2">Heterodimer composed of Spt4 and Spt5.</text>
</comment>
<keyword evidence="2" id="KW-0862">Zinc</keyword>
<dbReference type="Pfam" id="PF06093">
    <property type="entry name" value="Spt4"/>
    <property type="match status" value="1"/>
</dbReference>
<dbReference type="SUPFAM" id="SSF63393">
    <property type="entry name" value="RNA polymerase subunits"/>
    <property type="match status" value="1"/>
</dbReference>
<keyword evidence="1 2" id="KW-0804">Transcription</keyword>
<evidence type="ECO:0000256" key="1">
    <source>
        <dbReference type="ARBA" id="ARBA00023163"/>
    </source>
</evidence>
<accession>D7DRA2</accession>
<feature type="binding site" evidence="2">
    <location>
        <position position="21"/>
    </location>
    <ligand>
        <name>Zn(2+)</name>
        <dbReference type="ChEBI" id="CHEBI:29105"/>
    </ligand>
</feature>
<feature type="binding site" evidence="2">
    <location>
        <position position="24"/>
    </location>
    <ligand>
        <name>Zn(2+)</name>
        <dbReference type="ChEBI" id="CHEBI:29105"/>
    </ligand>
</feature>
<dbReference type="Proteomes" id="UP000007722">
    <property type="component" value="Chromosome"/>
</dbReference>
<protein>
    <recommendedName>
        <fullName evidence="2">Transcription elongation factor Spt4</fullName>
    </recommendedName>
</protein>
<comment type="similarity">
    <text evidence="2">Belongs to the archaeal Spt4 family.</text>
</comment>
<dbReference type="NCBIfam" id="NF041664">
    <property type="entry name" value="RNAP_arch_Epp"/>
    <property type="match status" value="1"/>
</dbReference>
<dbReference type="GO" id="GO:0006355">
    <property type="term" value="P:regulation of DNA-templated transcription"/>
    <property type="evidence" value="ECO:0007669"/>
    <property type="project" value="UniProtKB-UniRule"/>
</dbReference>
<keyword evidence="2" id="KW-0479">Metal-binding</keyword>
<dbReference type="STRING" id="456320.Mvol_0002"/>
<reference evidence="4 5" key="1">
    <citation type="submission" date="2010-05" db="EMBL/GenBank/DDBJ databases">
        <title>Complete sequence of Methanococcus voltae A3.</title>
        <authorList>
            <consortium name="US DOE Joint Genome Institute"/>
            <person name="Lucas S."/>
            <person name="Copeland A."/>
            <person name="Lapidus A."/>
            <person name="Cheng J.-F."/>
            <person name="Bruce D."/>
            <person name="Goodwin L."/>
            <person name="Pitluck S."/>
            <person name="Lowry S."/>
            <person name="Clum A."/>
            <person name="Land M."/>
            <person name="Hauser L."/>
            <person name="Kyrpides N."/>
            <person name="Mikhailova N."/>
            <person name="Whitman W.B."/>
            <person name="Woyke T."/>
        </authorList>
    </citation>
    <scope>NUCLEOTIDE SEQUENCE [LARGE SCALE GENOMIC DNA]</scope>
    <source>
        <strain evidence="5">ATCC BAA-1334 / A3</strain>
    </source>
</reference>
<dbReference type="AlphaFoldDB" id="D7DRA2"/>
<feature type="binding site" evidence="2">
    <location>
        <position position="12"/>
    </location>
    <ligand>
        <name>Zn(2+)</name>
        <dbReference type="ChEBI" id="CHEBI:29105"/>
    </ligand>
</feature>
<name>D7DRA2_METV3</name>
<comment type="function">
    <text evidence="2">Stimulates transcription elongation.</text>
</comment>
<dbReference type="InterPro" id="IPR022800">
    <property type="entry name" value="Spt4/RpoE2_Znf"/>
</dbReference>